<feature type="domain" description="Prokaryotic-type class I peptide chain release factors" evidence="2">
    <location>
        <begin position="21"/>
        <end position="37"/>
    </location>
</feature>
<feature type="compositionally biased region" description="Basic residues" evidence="1">
    <location>
        <begin position="103"/>
        <end position="132"/>
    </location>
</feature>
<protein>
    <submittedName>
        <fullName evidence="3">Class I peptide chain release factor</fullName>
    </submittedName>
</protein>
<evidence type="ECO:0000313" key="4">
    <source>
        <dbReference type="Proteomes" id="UP000001052"/>
    </source>
</evidence>
<gene>
    <name evidence="3" type="ordered locus">Dret_1147</name>
</gene>
<name>C8X1L3_DESRD</name>
<dbReference type="RefSeq" id="WP_015751586.1">
    <property type="nucleotide sequence ID" value="NC_013223.1"/>
</dbReference>
<dbReference type="KEGG" id="drt:Dret_1147"/>
<dbReference type="AlphaFoldDB" id="C8X1L3"/>
<dbReference type="eggNOG" id="COG1186">
    <property type="taxonomic scope" value="Bacteria"/>
</dbReference>
<sequence length="142" mass="16112">MLAITRRLHIPLSEIELNAVRSQGPGGQNVNTVATAVQLRFDIPSSSLPEAVKARLLSRKDKRVNKEGVLILKAQTARSQEANRRQALDRLQQIVAEAATPPKTRRPTTPKRSARERRLQQKKHRRRIKSLRGRVDRSNDSE</sequence>
<evidence type="ECO:0000259" key="2">
    <source>
        <dbReference type="PROSITE" id="PS00745"/>
    </source>
</evidence>
<evidence type="ECO:0000313" key="3">
    <source>
        <dbReference type="EMBL" id="ACV68435.1"/>
    </source>
</evidence>
<dbReference type="GO" id="GO:0043022">
    <property type="term" value="F:ribosome binding"/>
    <property type="evidence" value="ECO:0007669"/>
    <property type="project" value="TreeGrafter"/>
</dbReference>
<dbReference type="PROSITE" id="PS00745">
    <property type="entry name" value="RF_PROK_I"/>
    <property type="match status" value="1"/>
</dbReference>
<proteinExistence type="predicted"/>
<dbReference type="HOGENOM" id="CLU_089470_3_0_7"/>
<evidence type="ECO:0000256" key="1">
    <source>
        <dbReference type="SAM" id="MobiDB-lite"/>
    </source>
</evidence>
<dbReference type="GO" id="GO:0003747">
    <property type="term" value="F:translation release factor activity"/>
    <property type="evidence" value="ECO:0007669"/>
    <property type="project" value="InterPro"/>
</dbReference>
<accession>C8X1L3</accession>
<dbReference type="Gene3D" id="3.30.160.20">
    <property type="match status" value="1"/>
</dbReference>
<keyword evidence="4" id="KW-1185">Reference proteome</keyword>
<dbReference type="STRING" id="485915.Dret_1147"/>
<dbReference type="NCBIfam" id="NF006718">
    <property type="entry name" value="PRK09256.1"/>
    <property type="match status" value="1"/>
</dbReference>
<reference evidence="4" key="1">
    <citation type="submission" date="2009-09" db="EMBL/GenBank/DDBJ databases">
        <title>The complete chromosome of Desulfohalobium retbaense DSM 5692.</title>
        <authorList>
            <consortium name="US DOE Joint Genome Institute (JGI-PGF)"/>
            <person name="Lucas S."/>
            <person name="Copeland A."/>
            <person name="Lapidus A."/>
            <person name="Glavina del Rio T."/>
            <person name="Dalin E."/>
            <person name="Tice H."/>
            <person name="Bruce D."/>
            <person name="Goodwin L."/>
            <person name="Pitluck S."/>
            <person name="Kyrpides N."/>
            <person name="Mavromatis K."/>
            <person name="Ivanova N."/>
            <person name="Mikhailova N."/>
            <person name="Munk A.C."/>
            <person name="Brettin T."/>
            <person name="Detter J.C."/>
            <person name="Han C."/>
            <person name="Tapia R."/>
            <person name="Larimer F."/>
            <person name="Land M."/>
            <person name="Hauser L."/>
            <person name="Markowitz V."/>
            <person name="Cheng J.-F."/>
            <person name="Hugenholtz P."/>
            <person name="Woyke T."/>
            <person name="Wu D."/>
            <person name="Spring S."/>
            <person name="Klenk H.-P."/>
            <person name="Eisen J.A."/>
        </authorList>
    </citation>
    <scope>NUCLEOTIDE SEQUENCE [LARGE SCALE GENOMIC DNA]</scope>
    <source>
        <strain evidence="4">DSM 5692</strain>
    </source>
</reference>
<dbReference type="OrthoDB" id="9815709at2"/>
<dbReference type="Pfam" id="PF00472">
    <property type="entry name" value="RF-1"/>
    <property type="match status" value="1"/>
</dbReference>
<dbReference type="Proteomes" id="UP000001052">
    <property type="component" value="Chromosome"/>
</dbReference>
<dbReference type="GO" id="GO:0072344">
    <property type="term" value="P:rescue of stalled ribosome"/>
    <property type="evidence" value="ECO:0007669"/>
    <property type="project" value="TreeGrafter"/>
</dbReference>
<dbReference type="PANTHER" id="PTHR47814:SF1">
    <property type="entry name" value="PEPTIDYL-TRNA HYDROLASE ARFB"/>
    <property type="match status" value="1"/>
</dbReference>
<feature type="region of interest" description="Disordered" evidence="1">
    <location>
        <begin position="75"/>
        <end position="142"/>
    </location>
</feature>
<organism evidence="3 4">
    <name type="scientific">Desulfohalobium retbaense (strain ATCC 49708 / DSM 5692 / JCM 16813 / HR100)</name>
    <dbReference type="NCBI Taxonomy" id="485915"/>
    <lineage>
        <taxon>Bacteria</taxon>
        <taxon>Pseudomonadati</taxon>
        <taxon>Thermodesulfobacteriota</taxon>
        <taxon>Desulfovibrionia</taxon>
        <taxon>Desulfovibrionales</taxon>
        <taxon>Desulfohalobiaceae</taxon>
        <taxon>Desulfohalobium</taxon>
    </lineage>
</organism>
<dbReference type="InterPro" id="IPR000352">
    <property type="entry name" value="Pep_chain_release_fac_I"/>
</dbReference>
<reference evidence="3 4" key="2">
    <citation type="journal article" date="2010" name="Stand. Genomic Sci.">
        <title>Complete genome sequence of Desulfohalobium retbaense type strain (HR(100)).</title>
        <authorList>
            <person name="Spring S."/>
            <person name="Nolan M."/>
            <person name="Lapidus A."/>
            <person name="Glavina Del Rio T."/>
            <person name="Copeland A."/>
            <person name="Tice H."/>
            <person name="Cheng J.F."/>
            <person name="Lucas S."/>
            <person name="Land M."/>
            <person name="Chen F."/>
            <person name="Bruce D."/>
            <person name="Goodwin L."/>
            <person name="Pitluck S."/>
            <person name="Ivanova N."/>
            <person name="Mavromatis K."/>
            <person name="Mikhailova N."/>
            <person name="Pati A."/>
            <person name="Chen A."/>
            <person name="Palaniappan K."/>
            <person name="Hauser L."/>
            <person name="Chang Y.J."/>
            <person name="Jeffries C.D."/>
            <person name="Munk C."/>
            <person name="Kiss H."/>
            <person name="Chain P."/>
            <person name="Han C."/>
            <person name="Brettin T."/>
            <person name="Detter J.C."/>
            <person name="Schuler E."/>
            <person name="Goker M."/>
            <person name="Rohde M."/>
            <person name="Bristow J."/>
            <person name="Eisen J.A."/>
            <person name="Markowitz V."/>
            <person name="Hugenholtz P."/>
            <person name="Kyrpides N.C."/>
            <person name="Klenk H.P."/>
        </authorList>
    </citation>
    <scope>NUCLEOTIDE SEQUENCE [LARGE SCALE GENOMIC DNA]</scope>
    <source>
        <strain evidence="3 4">DSM 5692</strain>
    </source>
</reference>
<dbReference type="PANTHER" id="PTHR47814">
    <property type="entry name" value="PEPTIDYL-TRNA HYDROLASE ARFB"/>
    <property type="match status" value="1"/>
</dbReference>
<dbReference type="GO" id="GO:0004045">
    <property type="term" value="F:peptidyl-tRNA hydrolase activity"/>
    <property type="evidence" value="ECO:0007669"/>
    <property type="project" value="TreeGrafter"/>
</dbReference>
<feature type="compositionally biased region" description="Basic and acidic residues" evidence="1">
    <location>
        <begin position="133"/>
        <end position="142"/>
    </location>
</feature>
<dbReference type="SUPFAM" id="SSF110916">
    <property type="entry name" value="Peptidyl-tRNA hydrolase domain-like"/>
    <property type="match status" value="1"/>
</dbReference>
<dbReference type="EMBL" id="CP001734">
    <property type="protein sequence ID" value="ACV68435.1"/>
    <property type="molecule type" value="Genomic_DNA"/>
</dbReference>